<dbReference type="WBParaSite" id="nRc.2.0.1.t24894-RA">
    <property type="protein sequence ID" value="nRc.2.0.1.t24894-RA"/>
    <property type="gene ID" value="nRc.2.0.1.g24894"/>
</dbReference>
<sequence length="300" mass="34413">MEFDVREDELQNAKLEEAVQLLIAAGYFRARIKGIGSFDKIVGGIVWCISFCDFDVDVDLLFQENLNIGQKISLTEKIVRVLTKMKCPHALEPHQIQGLDFIHIFPVIQWLVKKAFEAKKQSEDDVQRLSNYHFHCRFSDKSHMNSASSLLQPGQGIKNILIPQRIYRRKDVDITDRTARIKNTIFEYDGGLQSLSSDTVDTSSKKNDEKKYSPIVNMQRIESIPQNIDDTIADVLAKEVIIAKSEAGITKIGIEKPINSDRMIQNFNEEKLKGRQWFDLKNEIRNVIVPLTLMKIHIIV</sequence>
<evidence type="ECO:0000313" key="3">
    <source>
        <dbReference type="WBParaSite" id="nRc.2.0.1.t24894-RA"/>
    </source>
</evidence>
<evidence type="ECO:0000313" key="2">
    <source>
        <dbReference type="Proteomes" id="UP000887565"/>
    </source>
</evidence>
<proteinExistence type="predicted"/>
<keyword evidence="2" id="KW-1185">Reference proteome</keyword>
<protein>
    <submittedName>
        <fullName evidence="3">Coiled-coil domain-containing protein 93</fullName>
    </submittedName>
</protein>
<dbReference type="InterPro" id="IPR048747">
    <property type="entry name" value="CCDC93_N"/>
</dbReference>
<feature type="domain" description="CCDC93 N-terminal" evidence="1">
    <location>
        <begin position="11"/>
        <end position="115"/>
    </location>
</feature>
<dbReference type="PANTHER" id="PTHR16441:SF0">
    <property type="entry name" value="COILED-COIL DOMAIN-CONTAINING PROTEIN 93"/>
    <property type="match status" value="1"/>
</dbReference>
<dbReference type="Pfam" id="PF21673">
    <property type="entry name" value="CCDC93_N"/>
    <property type="match status" value="1"/>
</dbReference>
<reference evidence="3" key="1">
    <citation type="submission" date="2022-11" db="UniProtKB">
        <authorList>
            <consortium name="WormBaseParasite"/>
        </authorList>
    </citation>
    <scope>IDENTIFICATION</scope>
</reference>
<dbReference type="Proteomes" id="UP000887565">
    <property type="component" value="Unplaced"/>
</dbReference>
<dbReference type="InterPro" id="IPR039116">
    <property type="entry name" value="CCDC93"/>
</dbReference>
<accession>A0A915JFC8</accession>
<name>A0A915JFC8_ROMCU</name>
<dbReference type="AlphaFoldDB" id="A0A915JFC8"/>
<evidence type="ECO:0000259" key="1">
    <source>
        <dbReference type="Pfam" id="PF21673"/>
    </source>
</evidence>
<dbReference type="GO" id="GO:0006893">
    <property type="term" value="P:Golgi to plasma membrane transport"/>
    <property type="evidence" value="ECO:0007669"/>
    <property type="project" value="TreeGrafter"/>
</dbReference>
<dbReference type="PANTHER" id="PTHR16441">
    <property type="entry name" value="FIDIPIDINE"/>
    <property type="match status" value="1"/>
</dbReference>
<organism evidence="2 3">
    <name type="scientific">Romanomermis culicivorax</name>
    <name type="common">Nematode worm</name>
    <dbReference type="NCBI Taxonomy" id="13658"/>
    <lineage>
        <taxon>Eukaryota</taxon>
        <taxon>Metazoa</taxon>
        <taxon>Ecdysozoa</taxon>
        <taxon>Nematoda</taxon>
        <taxon>Enoplea</taxon>
        <taxon>Dorylaimia</taxon>
        <taxon>Mermithida</taxon>
        <taxon>Mermithoidea</taxon>
        <taxon>Mermithidae</taxon>
        <taxon>Romanomermis</taxon>
    </lineage>
</organism>